<evidence type="ECO:0000313" key="2">
    <source>
        <dbReference type="Proteomes" id="UP000326396"/>
    </source>
</evidence>
<comment type="caution">
    <text evidence="1">The sequence shown here is derived from an EMBL/GenBank/DDBJ whole genome shotgun (WGS) entry which is preliminary data.</text>
</comment>
<accession>A0A5N6LI65</accession>
<dbReference type="EMBL" id="SZYD01000513">
    <property type="protein sequence ID" value="KAD1755261.1"/>
    <property type="molecule type" value="Genomic_DNA"/>
</dbReference>
<gene>
    <name evidence="1" type="ORF">E3N88_42343</name>
</gene>
<reference evidence="1 2" key="1">
    <citation type="submission" date="2019-05" db="EMBL/GenBank/DDBJ databases">
        <title>Mikania micrantha, genome provides insights into the molecular mechanism of rapid growth.</title>
        <authorList>
            <person name="Liu B."/>
        </authorList>
    </citation>
    <scope>NUCLEOTIDE SEQUENCE [LARGE SCALE GENOMIC DNA]</scope>
    <source>
        <strain evidence="1">NLD-2019</strain>
        <tissue evidence="1">Leaf</tissue>
    </source>
</reference>
<evidence type="ECO:0000313" key="1">
    <source>
        <dbReference type="EMBL" id="KAD1755261.1"/>
    </source>
</evidence>
<keyword evidence="2" id="KW-1185">Reference proteome</keyword>
<dbReference type="Proteomes" id="UP000326396">
    <property type="component" value="Unassembled WGS sequence"/>
</dbReference>
<proteinExistence type="predicted"/>
<protein>
    <submittedName>
        <fullName evidence="1">Uncharacterized protein</fullName>
    </submittedName>
</protein>
<dbReference type="AlphaFoldDB" id="A0A5N6LI65"/>
<sequence>MPHTRSQGGPEFELTSSKQILRARQQVSFLDPTFDMKPPPPPPPTQTVHELASHGIDLGDGDVRDEVVGDEGHAAAIEAYLDFIPSTRELYASVARVEVAPFQKKGLENLPDGVRAESALVK</sequence>
<name>A0A5N6LI65_9ASTR</name>
<organism evidence="1 2">
    <name type="scientific">Mikania micrantha</name>
    <name type="common">bitter vine</name>
    <dbReference type="NCBI Taxonomy" id="192012"/>
    <lineage>
        <taxon>Eukaryota</taxon>
        <taxon>Viridiplantae</taxon>
        <taxon>Streptophyta</taxon>
        <taxon>Embryophyta</taxon>
        <taxon>Tracheophyta</taxon>
        <taxon>Spermatophyta</taxon>
        <taxon>Magnoliopsida</taxon>
        <taxon>eudicotyledons</taxon>
        <taxon>Gunneridae</taxon>
        <taxon>Pentapetalae</taxon>
        <taxon>asterids</taxon>
        <taxon>campanulids</taxon>
        <taxon>Asterales</taxon>
        <taxon>Asteraceae</taxon>
        <taxon>Asteroideae</taxon>
        <taxon>Heliantheae alliance</taxon>
        <taxon>Eupatorieae</taxon>
        <taxon>Mikania</taxon>
    </lineage>
</organism>